<feature type="coiled-coil region" evidence="2">
    <location>
        <begin position="67"/>
        <end position="94"/>
    </location>
</feature>
<dbReference type="InterPro" id="IPR036737">
    <property type="entry name" value="OmpA-like_sf"/>
</dbReference>
<accession>A0A938Y4K0</accession>
<feature type="domain" description="OmpA-like" evidence="4">
    <location>
        <begin position="137"/>
        <end position="258"/>
    </location>
</feature>
<dbReference type="Gene3D" id="3.30.1330.60">
    <property type="entry name" value="OmpA-like domain"/>
    <property type="match status" value="1"/>
</dbReference>
<dbReference type="GO" id="GO:0016020">
    <property type="term" value="C:membrane"/>
    <property type="evidence" value="ECO:0007669"/>
    <property type="project" value="UniProtKB-UniRule"/>
</dbReference>
<evidence type="ECO:0000259" key="4">
    <source>
        <dbReference type="PROSITE" id="PS51123"/>
    </source>
</evidence>
<sequence length="259" mass="28719">MQDDRMYDEKELEKSWLISYSDLFTLLFVIIVIVAAAHSSRLSAQMENVKKAEAAQQESMKTAIASKEILDLQKLQLQREVAQLEAKRDALVSMGSQPQTAAQEQQTEDTAPLASETVKGQLAEALKTMNVPFTETEEGISIRLAENVTFSSGSAELKEEGAQQIDAIATVLQRFEQPVRIEGHTDDQPIVHSSYPSNWELSGARAFAVMRRLVDHDGLPAARFVVAGLGDSKPLVDNSNEENRALNRRVEIIIVTREP</sequence>
<evidence type="ECO:0000313" key="6">
    <source>
        <dbReference type="Proteomes" id="UP000717624"/>
    </source>
</evidence>
<dbReference type="CDD" id="cd07185">
    <property type="entry name" value="OmpA_C-like"/>
    <property type="match status" value="1"/>
</dbReference>
<evidence type="ECO:0000256" key="3">
    <source>
        <dbReference type="SAM" id="Phobius"/>
    </source>
</evidence>
<proteinExistence type="predicted"/>
<gene>
    <name evidence="5" type="ORF">JOD01_003128</name>
</gene>
<organism evidence="5 6">
    <name type="scientific">Brevibacillus fulvus</name>
    <dbReference type="NCBI Taxonomy" id="1125967"/>
    <lineage>
        <taxon>Bacteria</taxon>
        <taxon>Bacillati</taxon>
        <taxon>Bacillota</taxon>
        <taxon>Bacilli</taxon>
        <taxon>Bacillales</taxon>
        <taxon>Paenibacillaceae</taxon>
        <taxon>Brevibacillus</taxon>
    </lineage>
</organism>
<keyword evidence="6" id="KW-1185">Reference proteome</keyword>
<dbReference type="RefSeq" id="WP_204519188.1">
    <property type="nucleotide sequence ID" value="NZ_BAABIN010000019.1"/>
</dbReference>
<keyword evidence="3" id="KW-1133">Transmembrane helix</keyword>
<evidence type="ECO:0000256" key="2">
    <source>
        <dbReference type="SAM" id="Coils"/>
    </source>
</evidence>
<dbReference type="InterPro" id="IPR050330">
    <property type="entry name" value="Bact_OuterMem_StrucFunc"/>
</dbReference>
<evidence type="ECO:0000256" key="1">
    <source>
        <dbReference type="PROSITE-ProRule" id="PRU00473"/>
    </source>
</evidence>
<evidence type="ECO:0000313" key="5">
    <source>
        <dbReference type="EMBL" id="MBM7591477.1"/>
    </source>
</evidence>
<dbReference type="PROSITE" id="PS51123">
    <property type="entry name" value="OMPA_2"/>
    <property type="match status" value="1"/>
</dbReference>
<name>A0A938Y4K0_9BACL</name>
<dbReference type="Proteomes" id="UP000717624">
    <property type="component" value="Unassembled WGS sequence"/>
</dbReference>
<dbReference type="SUPFAM" id="SSF103088">
    <property type="entry name" value="OmpA-like"/>
    <property type="match status" value="1"/>
</dbReference>
<dbReference type="PANTHER" id="PTHR30329:SF21">
    <property type="entry name" value="LIPOPROTEIN YIAD-RELATED"/>
    <property type="match status" value="1"/>
</dbReference>
<protein>
    <submittedName>
        <fullName evidence="5">Chemotaxis protein MotB</fullName>
    </submittedName>
</protein>
<comment type="caution">
    <text evidence="5">The sequence shown here is derived from an EMBL/GenBank/DDBJ whole genome shotgun (WGS) entry which is preliminary data.</text>
</comment>
<dbReference type="InterPro" id="IPR006665">
    <property type="entry name" value="OmpA-like"/>
</dbReference>
<feature type="transmembrane region" description="Helical" evidence="3">
    <location>
        <begin position="16"/>
        <end position="37"/>
    </location>
</feature>
<keyword evidence="2" id="KW-0175">Coiled coil</keyword>
<dbReference type="EMBL" id="JAFBEB010000012">
    <property type="protein sequence ID" value="MBM7591477.1"/>
    <property type="molecule type" value="Genomic_DNA"/>
</dbReference>
<dbReference type="Pfam" id="PF00691">
    <property type="entry name" value="OmpA"/>
    <property type="match status" value="1"/>
</dbReference>
<keyword evidence="1 3" id="KW-0472">Membrane</keyword>
<dbReference type="AlphaFoldDB" id="A0A938Y4K0"/>
<dbReference type="PANTHER" id="PTHR30329">
    <property type="entry name" value="STATOR ELEMENT OF FLAGELLAR MOTOR COMPLEX"/>
    <property type="match status" value="1"/>
</dbReference>
<reference evidence="5" key="1">
    <citation type="submission" date="2021-01" db="EMBL/GenBank/DDBJ databases">
        <title>Genomic Encyclopedia of Type Strains, Phase IV (KMG-IV): sequencing the most valuable type-strain genomes for metagenomic binning, comparative biology and taxonomic classification.</title>
        <authorList>
            <person name="Goeker M."/>
        </authorList>
    </citation>
    <scope>NUCLEOTIDE SEQUENCE</scope>
    <source>
        <strain evidence="5">DSM 25523</strain>
    </source>
</reference>
<keyword evidence="3" id="KW-0812">Transmembrane</keyword>